<gene>
    <name evidence="4" type="ORF">HPE63_12160</name>
</gene>
<dbReference type="InterPro" id="IPR002410">
    <property type="entry name" value="Peptidase_S33"/>
</dbReference>
<comment type="similarity">
    <text evidence="1">Belongs to the peptidase S33 family.</text>
</comment>
<keyword evidence="5" id="KW-1185">Reference proteome</keyword>
<dbReference type="PANTHER" id="PTHR43798">
    <property type="entry name" value="MONOACYLGLYCEROL LIPASE"/>
    <property type="match status" value="1"/>
</dbReference>
<name>A0ABR7VCN1_9FLAO</name>
<dbReference type="Pfam" id="PF00561">
    <property type="entry name" value="Abhydrolase_1"/>
    <property type="match status" value="1"/>
</dbReference>
<evidence type="ECO:0000313" key="5">
    <source>
        <dbReference type="Proteomes" id="UP000598350"/>
    </source>
</evidence>
<accession>A0ABR7VCN1</accession>
<dbReference type="InterPro" id="IPR050266">
    <property type="entry name" value="AB_hydrolase_sf"/>
</dbReference>
<proteinExistence type="inferred from homology"/>
<evidence type="ECO:0000256" key="2">
    <source>
        <dbReference type="ARBA" id="ARBA00022801"/>
    </source>
</evidence>
<organism evidence="4 5">
    <name type="scientific">Maribacter arenosus</name>
    <dbReference type="NCBI Taxonomy" id="1854708"/>
    <lineage>
        <taxon>Bacteria</taxon>
        <taxon>Pseudomonadati</taxon>
        <taxon>Bacteroidota</taxon>
        <taxon>Flavobacteriia</taxon>
        <taxon>Flavobacteriales</taxon>
        <taxon>Flavobacteriaceae</taxon>
        <taxon>Maribacter</taxon>
    </lineage>
</organism>
<dbReference type="GO" id="GO:0016787">
    <property type="term" value="F:hydrolase activity"/>
    <property type="evidence" value="ECO:0007669"/>
    <property type="project" value="UniProtKB-KW"/>
</dbReference>
<dbReference type="PANTHER" id="PTHR43798:SF33">
    <property type="entry name" value="HYDROLASE, PUTATIVE (AFU_ORTHOLOGUE AFUA_2G14860)-RELATED"/>
    <property type="match status" value="1"/>
</dbReference>
<dbReference type="InterPro" id="IPR029058">
    <property type="entry name" value="AB_hydrolase_fold"/>
</dbReference>
<reference evidence="4 5" key="1">
    <citation type="submission" date="2020-05" db="EMBL/GenBank/DDBJ databases">
        <title>The draft genome sequence of Maribacter arenosus CAU 1321.</title>
        <authorList>
            <person name="Mu L."/>
        </authorList>
    </citation>
    <scope>NUCLEOTIDE SEQUENCE [LARGE SCALE GENOMIC DNA]</scope>
    <source>
        <strain evidence="4 5">CAU 1321</strain>
    </source>
</reference>
<dbReference type="RefSeq" id="WP_188314544.1">
    <property type="nucleotide sequence ID" value="NZ_JABTCG010000004.1"/>
</dbReference>
<protein>
    <submittedName>
        <fullName evidence="4">Alpha/beta hydrolase</fullName>
    </submittedName>
</protein>
<comment type="caution">
    <text evidence="4">The sequence shown here is derived from an EMBL/GenBank/DDBJ whole genome shotgun (WGS) entry which is preliminary data.</text>
</comment>
<evidence type="ECO:0000259" key="3">
    <source>
        <dbReference type="Pfam" id="PF00561"/>
    </source>
</evidence>
<dbReference type="Gene3D" id="3.40.50.1820">
    <property type="entry name" value="alpha/beta hydrolase"/>
    <property type="match status" value="1"/>
</dbReference>
<keyword evidence="2 4" id="KW-0378">Hydrolase</keyword>
<feature type="domain" description="AB hydrolase-1" evidence="3">
    <location>
        <begin position="52"/>
        <end position="157"/>
    </location>
</feature>
<dbReference type="PRINTS" id="PR00793">
    <property type="entry name" value="PROAMNOPTASE"/>
</dbReference>
<dbReference type="SUPFAM" id="SSF53474">
    <property type="entry name" value="alpha/beta-Hydrolases"/>
    <property type="match status" value="1"/>
</dbReference>
<dbReference type="Proteomes" id="UP000598350">
    <property type="component" value="Unassembled WGS sequence"/>
</dbReference>
<evidence type="ECO:0000313" key="4">
    <source>
        <dbReference type="EMBL" id="MBD0851424.1"/>
    </source>
</evidence>
<evidence type="ECO:0000256" key="1">
    <source>
        <dbReference type="ARBA" id="ARBA00010088"/>
    </source>
</evidence>
<dbReference type="InterPro" id="IPR000073">
    <property type="entry name" value="AB_hydrolase_1"/>
</dbReference>
<sequence>MKTIINGEMKKCILLFCLFFAVINVQSQEKIVLTSDNVELYINVRGKGPACLYIHGGPGSGGYWLEKFMGDSLEKHFQMIYLDQRGVGRSSSPVDKNYSMDRIIKDFEEVRESMGIKQWLTLGHSVGGILQMGYATNNPKAISGMIFINCTLSYEDSFGKSWLPKAIELASDEVPAICLDTSVSLHERMLAIMPILQKKGVMWKLFFASEEDKDKINETYSNFDSWNSDYSENAMEVSDYWKDFSLLTSKIEQPVLFYYGTNDWAIGPEHYKRMAFPNILLWGSDLGHMPFLENKDDLMKAIRAFKNRYRSIY</sequence>
<dbReference type="EMBL" id="JABTCG010000004">
    <property type="protein sequence ID" value="MBD0851424.1"/>
    <property type="molecule type" value="Genomic_DNA"/>
</dbReference>